<organism evidence="2 3">
    <name type="scientific">Botrytis elliptica</name>
    <dbReference type="NCBI Taxonomy" id="278938"/>
    <lineage>
        <taxon>Eukaryota</taxon>
        <taxon>Fungi</taxon>
        <taxon>Dikarya</taxon>
        <taxon>Ascomycota</taxon>
        <taxon>Pezizomycotina</taxon>
        <taxon>Leotiomycetes</taxon>
        <taxon>Helotiales</taxon>
        <taxon>Sclerotiniaceae</taxon>
        <taxon>Botrytis</taxon>
    </lineage>
</organism>
<sequence length="85" mass="9526">MRQMLTIPPKIRNGHHQNSPCEKLPSRSTRPGETVTKKMVAWEALQEAVRVQARAVAAYQNTVSNFKLVWEEVRSEGAIVKPATA</sequence>
<evidence type="ECO:0000313" key="2">
    <source>
        <dbReference type="EMBL" id="TGO73586.1"/>
    </source>
</evidence>
<dbReference type="AlphaFoldDB" id="A0A4Z1JJC3"/>
<keyword evidence="3" id="KW-1185">Reference proteome</keyword>
<proteinExistence type="predicted"/>
<gene>
    <name evidence="2" type="ORF">BELL_0348g00010</name>
</gene>
<dbReference type="Proteomes" id="UP000297229">
    <property type="component" value="Unassembled WGS sequence"/>
</dbReference>
<feature type="compositionally biased region" description="Polar residues" evidence="1">
    <location>
        <begin position="16"/>
        <end position="31"/>
    </location>
</feature>
<reference evidence="2 3" key="1">
    <citation type="submission" date="2017-12" db="EMBL/GenBank/DDBJ databases">
        <title>Comparative genomics of Botrytis spp.</title>
        <authorList>
            <person name="Valero-Jimenez C.A."/>
            <person name="Tapia P."/>
            <person name="Veloso J."/>
            <person name="Silva-Moreno E."/>
            <person name="Staats M."/>
            <person name="Valdes J.H."/>
            <person name="Van Kan J.A.L."/>
        </authorList>
    </citation>
    <scope>NUCLEOTIDE SEQUENCE [LARGE SCALE GENOMIC DNA]</scope>
    <source>
        <strain evidence="2 3">Be9601</strain>
    </source>
</reference>
<evidence type="ECO:0000256" key="1">
    <source>
        <dbReference type="SAM" id="MobiDB-lite"/>
    </source>
</evidence>
<name>A0A4Z1JJC3_9HELO</name>
<dbReference type="EMBL" id="PQXM01000346">
    <property type="protein sequence ID" value="TGO73586.1"/>
    <property type="molecule type" value="Genomic_DNA"/>
</dbReference>
<protein>
    <submittedName>
        <fullName evidence="2">Uncharacterized protein</fullName>
    </submittedName>
</protein>
<evidence type="ECO:0000313" key="3">
    <source>
        <dbReference type="Proteomes" id="UP000297229"/>
    </source>
</evidence>
<accession>A0A4Z1JJC3</accession>
<feature type="region of interest" description="Disordered" evidence="1">
    <location>
        <begin position="1"/>
        <end position="33"/>
    </location>
</feature>
<comment type="caution">
    <text evidence="2">The sequence shown here is derived from an EMBL/GenBank/DDBJ whole genome shotgun (WGS) entry which is preliminary data.</text>
</comment>